<dbReference type="InterPro" id="IPR036389">
    <property type="entry name" value="RNase_III_sf"/>
</dbReference>
<dbReference type="Pfam" id="PF00636">
    <property type="entry name" value="Ribonuclease_3"/>
    <property type="match status" value="1"/>
</dbReference>
<organism evidence="2 3">
    <name type="scientific">Panagrolaimus superbus</name>
    <dbReference type="NCBI Taxonomy" id="310955"/>
    <lineage>
        <taxon>Eukaryota</taxon>
        <taxon>Metazoa</taxon>
        <taxon>Ecdysozoa</taxon>
        <taxon>Nematoda</taxon>
        <taxon>Chromadorea</taxon>
        <taxon>Rhabditida</taxon>
        <taxon>Tylenchina</taxon>
        <taxon>Panagrolaimomorpha</taxon>
        <taxon>Panagrolaimoidea</taxon>
        <taxon>Panagrolaimidae</taxon>
        <taxon>Panagrolaimus</taxon>
    </lineage>
</organism>
<sequence length="105" mass="12021">MVYSCEILTNLRSTLTNNTIFASLSKEINLNEYFLWNNKYRVPETSKIHANLFESLAAAVYLDSGMDLSKTRKVFFDLMSSTIDDAIHDVSLMPIQSLMENYKPS</sequence>
<evidence type="ECO:0000313" key="2">
    <source>
        <dbReference type="Proteomes" id="UP000887577"/>
    </source>
</evidence>
<dbReference type="AlphaFoldDB" id="A0A914Y448"/>
<dbReference type="PROSITE" id="PS50142">
    <property type="entry name" value="RNASE_3_2"/>
    <property type="match status" value="1"/>
</dbReference>
<keyword evidence="2" id="KW-1185">Reference proteome</keyword>
<proteinExistence type="predicted"/>
<name>A0A914Y448_9BILA</name>
<dbReference type="GO" id="GO:0004525">
    <property type="term" value="F:ribonuclease III activity"/>
    <property type="evidence" value="ECO:0007669"/>
    <property type="project" value="InterPro"/>
</dbReference>
<dbReference type="Proteomes" id="UP000887577">
    <property type="component" value="Unplaced"/>
</dbReference>
<evidence type="ECO:0000313" key="3">
    <source>
        <dbReference type="WBParaSite" id="PSU_v2.g13551.t1"/>
    </source>
</evidence>
<dbReference type="Gene3D" id="1.10.1520.10">
    <property type="entry name" value="Ribonuclease III domain"/>
    <property type="match status" value="1"/>
</dbReference>
<reference evidence="3" key="1">
    <citation type="submission" date="2022-11" db="UniProtKB">
        <authorList>
            <consortium name="WormBaseParasite"/>
        </authorList>
    </citation>
    <scope>IDENTIFICATION</scope>
</reference>
<dbReference type="SUPFAM" id="SSF69065">
    <property type="entry name" value="RNase III domain-like"/>
    <property type="match status" value="1"/>
</dbReference>
<protein>
    <submittedName>
        <fullName evidence="3">RNase III domain-containing protein</fullName>
    </submittedName>
</protein>
<evidence type="ECO:0000259" key="1">
    <source>
        <dbReference type="PROSITE" id="PS50142"/>
    </source>
</evidence>
<dbReference type="WBParaSite" id="PSU_v2.g13551.t1">
    <property type="protein sequence ID" value="PSU_v2.g13551.t1"/>
    <property type="gene ID" value="PSU_v2.g13551"/>
</dbReference>
<feature type="domain" description="RNase III" evidence="1">
    <location>
        <begin position="8"/>
        <end position="65"/>
    </location>
</feature>
<dbReference type="CDD" id="cd00593">
    <property type="entry name" value="RIBOc"/>
    <property type="match status" value="1"/>
</dbReference>
<dbReference type="InterPro" id="IPR000999">
    <property type="entry name" value="RNase_III_dom"/>
</dbReference>
<dbReference type="GO" id="GO:0006396">
    <property type="term" value="P:RNA processing"/>
    <property type="evidence" value="ECO:0007669"/>
    <property type="project" value="InterPro"/>
</dbReference>
<accession>A0A914Y448</accession>